<dbReference type="Proteomes" id="UP000215059">
    <property type="component" value="Unassembled WGS sequence"/>
</dbReference>
<protein>
    <recommendedName>
        <fullName evidence="4">RCK N-terminal domain-containing protein</fullName>
    </recommendedName>
</protein>
<feature type="transmembrane region" description="Helical" evidence="1">
    <location>
        <begin position="12"/>
        <end position="29"/>
    </location>
</feature>
<comment type="caution">
    <text evidence="2">The sequence shown here is derived from an EMBL/GenBank/DDBJ whole genome shotgun (WGS) entry which is preliminary data.</text>
</comment>
<reference evidence="2 3" key="1">
    <citation type="submission" date="2017-07" db="EMBL/GenBank/DDBJ databases">
        <title>Fictibacillus sp. nov. GDSW-R2A3 Genome sequencing and assembly.</title>
        <authorList>
            <person name="Mayilraj S."/>
        </authorList>
    </citation>
    <scope>NUCLEOTIDE SEQUENCE [LARGE SCALE GENOMIC DNA]</scope>
    <source>
        <strain evidence="2 3">GDSW-R2A3</strain>
    </source>
</reference>
<evidence type="ECO:0000313" key="3">
    <source>
        <dbReference type="Proteomes" id="UP000215059"/>
    </source>
</evidence>
<feature type="transmembrane region" description="Helical" evidence="1">
    <location>
        <begin position="35"/>
        <end position="53"/>
    </location>
</feature>
<keyword evidence="3" id="KW-1185">Reference proteome</keyword>
<keyword evidence="1" id="KW-0472">Membrane</keyword>
<dbReference type="InterPro" id="IPR034154">
    <property type="entry name" value="TOPRIM_DnaG/twinkle"/>
</dbReference>
<dbReference type="OrthoDB" id="1027683at2"/>
<dbReference type="EMBL" id="NOII01000003">
    <property type="protein sequence ID" value="OYD57698.1"/>
    <property type="molecule type" value="Genomic_DNA"/>
</dbReference>
<sequence>MPKLKIERFASSIYLILLAAAAVLTFYFSYFNKPLFFIISGLTIVMAFFHSKLYRHAVQVYTFSLAIMSGLYGFLTAPYLDYPFPNALYSTVRLFVFDTDQVFTKEATKFIDYPPSIELARWCAVIYVSATISQLLMKAFGHSFQLQKMRWFGSHVVILGLNDKSATLAKNLLVNQRKVLIVSEENERMPDEEELVKSGAVILRMKLLSESAFKKSAIHKSKYIIAFHDQDGYNLDLVKAIDEYVKKTESHGERKIPVYIQQNHTITQHLYDKIKVSALEIHAVSLQSLVARQLLNEHPVYEHYESEARDYNGKPFHLLLIGFGHTGQQIAIEAIQRSHFFRQQKLHLTVIDQQAERLEREWRDAFPRLDDAAMLHFIQHDIKSANIIHQIREAVPQITHIYISLDNDEEDVLQALRLHQQFKNLPIYIKIQRDGHFTDWLHNTSEFSHLKRFGSWENVLTEEIVIRENLDELAKSVHEAYEDKAAKETLDYQKTPWEKLSFFQKNSNRAQVDHLDTKLFLLGLERAQEDDEPMSQEDFDKFLTQQKLNNVARAEHLRWNAFHYMNGWDTLPLEDVTNKIHKDNSRKLHACLVTWDELVPVSSRRGIDFQESDRNPVRQVFELTAIKKAEQ</sequence>
<proteinExistence type="predicted"/>
<accession>A0A235F8U7</accession>
<keyword evidence="1" id="KW-1133">Transmembrane helix</keyword>
<organism evidence="2 3">
    <name type="scientific">Fictibacillus aquaticus</name>
    <dbReference type="NCBI Taxonomy" id="2021314"/>
    <lineage>
        <taxon>Bacteria</taxon>
        <taxon>Bacillati</taxon>
        <taxon>Bacillota</taxon>
        <taxon>Bacilli</taxon>
        <taxon>Bacillales</taxon>
        <taxon>Fictibacillaceae</taxon>
        <taxon>Fictibacillus</taxon>
    </lineage>
</organism>
<evidence type="ECO:0000313" key="2">
    <source>
        <dbReference type="EMBL" id="OYD57698.1"/>
    </source>
</evidence>
<dbReference type="CDD" id="cd01029">
    <property type="entry name" value="TOPRIM_primases"/>
    <property type="match status" value="1"/>
</dbReference>
<feature type="transmembrane region" description="Helical" evidence="1">
    <location>
        <begin position="60"/>
        <end position="80"/>
    </location>
</feature>
<name>A0A235F8U7_9BACL</name>
<dbReference type="RefSeq" id="WP_094253049.1">
    <property type="nucleotide sequence ID" value="NZ_JBHLXL010000001.1"/>
</dbReference>
<gene>
    <name evidence="2" type="ORF">CGZ90_13625</name>
</gene>
<dbReference type="AlphaFoldDB" id="A0A235F8U7"/>
<dbReference type="Gene3D" id="3.40.50.720">
    <property type="entry name" value="NAD(P)-binding Rossmann-like Domain"/>
    <property type="match status" value="2"/>
</dbReference>
<evidence type="ECO:0000256" key="1">
    <source>
        <dbReference type="SAM" id="Phobius"/>
    </source>
</evidence>
<dbReference type="Gene3D" id="6.20.350.10">
    <property type="match status" value="1"/>
</dbReference>
<evidence type="ECO:0008006" key="4">
    <source>
        <dbReference type="Google" id="ProtNLM"/>
    </source>
</evidence>
<keyword evidence="1" id="KW-0812">Transmembrane</keyword>